<reference evidence="1 2" key="1">
    <citation type="submission" date="2018-01" db="EMBL/GenBank/DDBJ databases">
        <title>Complete genome sequence of Streptomyces lunaelactis MM109T, a Ferroverdin A producer isolated from cave moonmilk deposits.</title>
        <authorList>
            <person name="Naome A."/>
            <person name="Martinet L."/>
            <person name="Maciejewska M."/>
            <person name="Anderssen S."/>
            <person name="Adam D."/>
            <person name="Tenconi E."/>
            <person name="Deflandre B."/>
            <person name="Arguelles-Arias A."/>
            <person name="Calusinska M."/>
            <person name="Copieters W."/>
            <person name="Karim L."/>
            <person name="Hanikenne M."/>
            <person name="Baurain D."/>
            <person name="van Wezel G."/>
            <person name="Smargiasso N."/>
            <person name="de Pauw E."/>
            <person name="Delfosse P."/>
            <person name="Rigali S."/>
        </authorList>
    </citation>
    <scope>NUCLEOTIDE SEQUENCE [LARGE SCALE GENOMIC DNA]</scope>
    <source>
        <strain evidence="1 2">MM109</strain>
    </source>
</reference>
<organism evidence="1 2">
    <name type="scientific">Streptomyces lunaelactis</name>
    <dbReference type="NCBI Taxonomy" id="1535768"/>
    <lineage>
        <taxon>Bacteria</taxon>
        <taxon>Bacillati</taxon>
        <taxon>Actinomycetota</taxon>
        <taxon>Actinomycetes</taxon>
        <taxon>Kitasatosporales</taxon>
        <taxon>Streptomycetaceae</taxon>
        <taxon>Streptomyces</taxon>
    </lineage>
</organism>
<evidence type="ECO:0000313" key="2">
    <source>
        <dbReference type="Proteomes" id="UP000244201"/>
    </source>
</evidence>
<protein>
    <recommendedName>
        <fullName evidence="3">WXG100 family type VII secretion target</fullName>
    </recommendedName>
</protein>
<dbReference type="Proteomes" id="UP000244201">
    <property type="component" value="Chromosome"/>
</dbReference>
<evidence type="ECO:0000313" key="1">
    <source>
        <dbReference type="EMBL" id="AVZ71609.1"/>
    </source>
</evidence>
<dbReference type="EMBL" id="CP026304">
    <property type="protein sequence ID" value="AVZ71609.1"/>
    <property type="molecule type" value="Genomic_DNA"/>
</dbReference>
<name>A0A2R4SXM1_9ACTN</name>
<dbReference type="RefSeq" id="WP_108147299.1">
    <property type="nucleotide sequence ID" value="NZ_CP026304.1"/>
</dbReference>
<evidence type="ECO:0008006" key="3">
    <source>
        <dbReference type="Google" id="ProtNLM"/>
    </source>
</evidence>
<dbReference type="SUPFAM" id="SSF140453">
    <property type="entry name" value="EsxAB dimer-like"/>
    <property type="match status" value="1"/>
</dbReference>
<dbReference type="AlphaFoldDB" id="A0A2R4SXM1"/>
<dbReference type="Gene3D" id="1.10.287.1060">
    <property type="entry name" value="ESAT-6-like"/>
    <property type="match status" value="1"/>
</dbReference>
<dbReference type="OrthoDB" id="3387628at2"/>
<gene>
    <name evidence="1" type="ORF">SLUN_04795</name>
</gene>
<dbReference type="GeneID" id="55654584"/>
<keyword evidence="2" id="KW-1185">Reference proteome</keyword>
<sequence>MPTYGYNRQELEYAVGEMAAMSARLQETLRVLGDGATMRLEEWTGDVRNVYNGAKIEWDSRAQAMVTQANNATSALGVITDAYHQGERHGTQLWEL</sequence>
<dbReference type="InterPro" id="IPR036689">
    <property type="entry name" value="ESAT-6-like_sf"/>
</dbReference>
<proteinExistence type="predicted"/>
<accession>A0A2R4SXM1</accession>
<dbReference type="KEGG" id="slk:SLUN_04795"/>